<evidence type="ECO:0000256" key="1">
    <source>
        <dbReference type="SAM" id="MobiDB-lite"/>
    </source>
</evidence>
<dbReference type="AlphaFoldDB" id="A0AAN5D1T8"/>
<organism evidence="2 3">
    <name type="scientific">Pristionchus mayeri</name>
    <dbReference type="NCBI Taxonomy" id="1317129"/>
    <lineage>
        <taxon>Eukaryota</taxon>
        <taxon>Metazoa</taxon>
        <taxon>Ecdysozoa</taxon>
        <taxon>Nematoda</taxon>
        <taxon>Chromadorea</taxon>
        <taxon>Rhabditida</taxon>
        <taxon>Rhabditina</taxon>
        <taxon>Diplogasteromorpha</taxon>
        <taxon>Diplogasteroidea</taxon>
        <taxon>Neodiplogasteridae</taxon>
        <taxon>Pristionchus</taxon>
    </lineage>
</organism>
<comment type="caution">
    <text evidence="2">The sequence shown here is derived from an EMBL/GenBank/DDBJ whole genome shotgun (WGS) entry which is preliminary data.</text>
</comment>
<evidence type="ECO:0000313" key="3">
    <source>
        <dbReference type="Proteomes" id="UP001328107"/>
    </source>
</evidence>
<dbReference type="EMBL" id="BTRK01000005">
    <property type="protein sequence ID" value="GMR55266.1"/>
    <property type="molecule type" value="Genomic_DNA"/>
</dbReference>
<proteinExistence type="predicted"/>
<feature type="compositionally biased region" description="Basic and acidic residues" evidence="1">
    <location>
        <begin position="111"/>
        <end position="123"/>
    </location>
</feature>
<gene>
    <name evidence="2" type="ORF">PMAYCL1PPCAC_25461</name>
</gene>
<accession>A0AAN5D1T8</accession>
<reference evidence="3" key="1">
    <citation type="submission" date="2022-10" db="EMBL/GenBank/DDBJ databases">
        <title>Genome assembly of Pristionchus species.</title>
        <authorList>
            <person name="Yoshida K."/>
            <person name="Sommer R.J."/>
        </authorList>
    </citation>
    <scope>NUCLEOTIDE SEQUENCE [LARGE SCALE GENOMIC DNA]</scope>
    <source>
        <strain evidence="3">RS5460</strain>
    </source>
</reference>
<feature type="region of interest" description="Disordered" evidence="1">
    <location>
        <begin position="52"/>
        <end position="151"/>
    </location>
</feature>
<feature type="non-terminal residue" evidence="2">
    <location>
        <position position="151"/>
    </location>
</feature>
<sequence length="151" mass="16628">PKRIEAKKEERADYADDLPYNLDSSFESLDSLVMMDDIEEEDEEMEGVYYDQTTVDTPTEEDATAAFAAPTEEIPAAPHVEQLPSTDAATERSKPESDSLKEAATAPVDPTKQDLREEESGGEHDDEYGMQWVPKPASANSGNPVVDALMM</sequence>
<name>A0AAN5D1T8_9BILA</name>
<feature type="compositionally biased region" description="Basic and acidic residues" evidence="1">
    <location>
        <begin position="89"/>
        <end position="101"/>
    </location>
</feature>
<dbReference type="Proteomes" id="UP001328107">
    <property type="component" value="Unassembled WGS sequence"/>
</dbReference>
<feature type="non-terminal residue" evidence="2">
    <location>
        <position position="1"/>
    </location>
</feature>
<keyword evidence="3" id="KW-1185">Reference proteome</keyword>
<evidence type="ECO:0000313" key="2">
    <source>
        <dbReference type="EMBL" id="GMR55266.1"/>
    </source>
</evidence>
<protein>
    <submittedName>
        <fullName evidence="2">Uncharacterized protein</fullName>
    </submittedName>
</protein>